<dbReference type="EMBL" id="VWZE01008021">
    <property type="protein sequence ID" value="NXF88866.1"/>
    <property type="molecule type" value="Genomic_DNA"/>
</dbReference>
<dbReference type="OrthoDB" id="8910748at2759"/>
<feature type="compositionally biased region" description="Low complexity" evidence="7">
    <location>
        <begin position="252"/>
        <end position="263"/>
    </location>
</feature>
<evidence type="ECO:0000313" key="8">
    <source>
        <dbReference type="EMBL" id="NXF88866.1"/>
    </source>
</evidence>
<accession>A0A7K8XDV2</accession>
<comment type="caution">
    <text evidence="8">The sequence shown here is derived from an EMBL/GenBank/DDBJ whole genome shotgun (WGS) entry which is preliminary data.</text>
</comment>
<keyword evidence="5" id="KW-0472">Membrane</keyword>
<comment type="similarity">
    <text evidence="3">Belongs to the CAVIN family.</text>
</comment>
<feature type="coiled-coil region" evidence="6">
    <location>
        <begin position="85"/>
        <end position="122"/>
    </location>
</feature>
<reference evidence="8 9" key="1">
    <citation type="submission" date="2019-09" db="EMBL/GenBank/DDBJ databases">
        <title>Bird 10,000 Genomes (B10K) Project - Family phase.</title>
        <authorList>
            <person name="Zhang G."/>
        </authorList>
    </citation>
    <scope>NUCLEOTIDE SEQUENCE [LARGE SCALE GENOMIC DNA]</scope>
    <source>
        <strain evidence="8">B10K-DU-001-04</strain>
        <tissue evidence="8">Muscle</tissue>
    </source>
</reference>
<dbReference type="PANTHER" id="PTHR15240:SF1">
    <property type="entry name" value="CAVEOLAE-ASSOCIATED PROTEIN 2"/>
    <property type="match status" value="1"/>
</dbReference>
<feature type="region of interest" description="Disordered" evidence="7">
    <location>
        <begin position="367"/>
        <end position="396"/>
    </location>
</feature>
<evidence type="ECO:0000256" key="3">
    <source>
        <dbReference type="ARBA" id="ARBA00008836"/>
    </source>
</evidence>
<evidence type="ECO:0000313" key="9">
    <source>
        <dbReference type="Proteomes" id="UP000583613"/>
    </source>
</evidence>
<dbReference type="PANTHER" id="PTHR15240">
    <property type="entry name" value="CAVIN"/>
    <property type="match status" value="1"/>
</dbReference>
<organism evidence="8 9">
    <name type="scientific">Eubucco bourcierii</name>
    <name type="common">red-headed barbet</name>
    <dbReference type="NCBI Taxonomy" id="91767"/>
    <lineage>
        <taxon>Eukaryota</taxon>
        <taxon>Metazoa</taxon>
        <taxon>Chordata</taxon>
        <taxon>Craniata</taxon>
        <taxon>Vertebrata</taxon>
        <taxon>Euteleostomi</taxon>
        <taxon>Archelosauria</taxon>
        <taxon>Archosauria</taxon>
        <taxon>Dinosauria</taxon>
        <taxon>Saurischia</taxon>
        <taxon>Theropoda</taxon>
        <taxon>Coelurosauria</taxon>
        <taxon>Aves</taxon>
        <taxon>Neognathae</taxon>
        <taxon>Neoaves</taxon>
        <taxon>Telluraves</taxon>
        <taxon>Coraciimorphae</taxon>
        <taxon>Piciformes</taxon>
        <taxon>Ramphastidae</taxon>
        <taxon>Eubucco</taxon>
    </lineage>
</organism>
<gene>
    <name evidence="8" type="primary">Cavin2</name>
    <name evidence="8" type="ORF">EUBBOU_R01186</name>
</gene>
<feature type="non-terminal residue" evidence="8">
    <location>
        <position position="396"/>
    </location>
</feature>
<feature type="region of interest" description="Disordered" evidence="7">
    <location>
        <begin position="169"/>
        <end position="204"/>
    </location>
</feature>
<keyword evidence="4" id="KW-0963">Cytoplasm</keyword>
<protein>
    <submittedName>
        <fullName evidence="8">CAVN2 protein</fullName>
    </submittedName>
</protein>
<evidence type="ECO:0000256" key="4">
    <source>
        <dbReference type="ARBA" id="ARBA00022490"/>
    </source>
</evidence>
<dbReference type="AlphaFoldDB" id="A0A7K8XDV2"/>
<evidence type="ECO:0000256" key="5">
    <source>
        <dbReference type="ARBA" id="ARBA00023136"/>
    </source>
</evidence>
<feature type="non-terminal residue" evidence="8">
    <location>
        <position position="1"/>
    </location>
</feature>
<dbReference type="Pfam" id="PF15237">
    <property type="entry name" value="PTRF_SDPR"/>
    <property type="match status" value="1"/>
</dbReference>
<dbReference type="GO" id="GO:0005737">
    <property type="term" value="C:cytoplasm"/>
    <property type="evidence" value="ECO:0007669"/>
    <property type="project" value="UniProtKB-SubCell"/>
</dbReference>
<keyword evidence="9" id="KW-1185">Reference proteome</keyword>
<feature type="compositionally biased region" description="Basic and acidic residues" evidence="7">
    <location>
        <begin position="271"/>
        <end position="286"/>
    </location>
</feature>
<feature type="compositionally biased region" description="Acidic residues" evidence="7">
    <location>
        <begin position="173"/>
        <end position="189"/>
    </location>
</feature>
<name>A0A7K8XDV2_9PICI</name>
<evidence type="ECO:0000256" key="2">
    <source>
        <dbReference type="ARBA" id="ARBA00004496"/>
    </source>
</evidence>
<feature type="region of interest" description="Disordered" evidence="7">
    <location>
        <begin position="227"/>
        <end position="316"/>
    </location>
</feature>
<dbReference type="GO" id="GO:0005080">
    <property type="term" value="F:protein kinase C binding"/>
    <property type="evidence" value="ECO:0007669"/>
    <property type="project" value="TreeGrafter"/>
</dbReference>
<feature type="compositionally biased region" description="Basic residues" evidence="7">
    <location>
        <begin position="240"/>
        <end position="251"/>
    </location>
</feature>
<feature type="compositionally biased region" description="Basic and acidic residues" evidence="7">
    <location>
        <begin position="190"/>
        <end position="204"/>
    </location>
</feature>
<evidence type="ECO:0000256" key="6">
    <source>
        <dbReference type="SAM" id="Coils"/>
    </source>
</evidence>
<evidence type="ECO:0000256" key="1">
    <source>
        <dbReference type="ARBA" id="ARBA00004345"/>
    </source>
</evidence>
<comment type="subcellular location">
    <subcellularLocation>
        <location evidence="2">Cytoplasm</location>
    </subcellularLocation>
    <subcellularLocation>
        <location evidence="1">Membrane</location>
        <location evidence="1">Caveola</location>
    </subcellularLocation>
</comment>
<proteinExistence type="inferred from homology"/>
<keyword evidence="6" id="KW-0175">Coiled coil</keyword>
<sequence length="396" mass="44067">MGEAAGGSAVPPLPASEAVGGQVNALTVLALLEKLVSMLETLGGQQRQMEQTQRGLEGAVRGIQGDLGKLFRSHEATGEAVEKLLEKSRKVCANTRAVRERLERQSDQVRRLEQHHAQLLRRDRFKVLIFQEENEIPASVFAKEPIPSITEGKEEPVDENKTLEETLHTVELGSDDETFHEEDDLDDSTEEKTEESRAEKIKRSSLKKVDSLKKAFSRQNIEKKMNKISTKIVSPERREKIKKSLTVHHQKSSSSKGSPFKVSPLTFGVKKAREGESPAEAEDKATETTSNDQAENEDEASFADMHSDMTPTTTSLTEEAKAVADSLEKEARMEENTVMNNNIELSIVEDDEEYGMPLEVSSQKLYDERNNPVGGEMEQSDEESTQAAVLQIDQMA</sequence>
<dbReference type="Proteomes" id="UP000583613">
    <property type="component" value="Unassembled WGS sequence"/>
</dbReference>
<dbReference type="InterPro" id="IPR026752">
    <property type="entry name" value="Cavin_fam"/>
</dbReference>
<dbReference type="GO" id="GO:0005901">
    <property type="term" value="C:caveola"/>
    <property type="evidence" value="ECO:0007669"/>
    <property type="project" value="UniProtKB-SubCell"/>
</dbReference>
<evidence type="ECO:0000256" key="7">
    <source>
        <dbReference type="SAM" id="MobiDB-lite"/>
    </source>
</evidence>